<accession>A0A0N1HZZ3</accession>
<dbReference type="Proteomes" id="UP000038009">
    <property type="component" value="Unassembled WGS sequence"/>
</dbReference>
<dbReference type="OMA" id="FPTHAYS"/>
<dbReference type="OrthoDB" id="265010at2759"/>
<dbReference type="AlphaFoldDB" id="A0A0N1HZZ3"/>
<reference evidence="2 3" key="1">
    <citation type="journal article" date="2015" name="PLoS Pathog.">
        <title>Leptomonas seymouri: Adaptations to the Dixenous Life Cycle Analyzed by Genome Sequencing, Transcriptome Profiling and Co-infection with Leishmania donovani.</title>
        <authorList>
            <person name="Kraeva N."/>
            <person name="Butenko A."/>
            <person name="Hlavacova J."/>
            <person name="Kostygov A."/>
            <person name="Myskova J."/>
            <person name="Grybchuk D."/>
            <person name="Lestinova T."/>
            <person name="Votypka J."/>
            <person name="Volf P."/>
            <person name="Opperdoes F."/>
            <person name="Flegontov P."/>
            <person name="Lukes J."/>
            <person name="Yurchenko V."/>
        </authorList>
    </citation>
    <scope>NUCLEOTIDE SEQUENCE [LARGE SCALE GENOMIC DNA]</scope>
    <source>
        <strain evidence="2 3">ATCC 30220</strain>
    </source>
</reference>
<evidence type="ECO:0000256" key="1">
    <source>
        <dbReference type="SAM" id="MobiDB-lite"/>
    </source>
</evidence>
<evidence type="ECO:0000313" key="3">
    <source>
        <dbReference type="Proteomes" id="UP000038009"/>
    </source>
</evidence>
<evidence type="ECO:0000313" key="2">
    <source>
        <dbReference type="EMBL" id="KPI88938.1"/>
    </source>
</evidence>
<organism evidence="2 3">
    <name type="scientific">Leptomonas seymouri</name>
    <dbReference type="NCBI Taxonomy" id="5684"/>
    <lineage>
        <taxon>Eukaryota</taxon>
        <taxon>Discoba</taxon>
        <taxon>Euglenozoa</taxon>
        <taxon>Kinetoplastea</taxon>
        <taxon>Metakinetoplastina</taxon>
        <taxon>Trypanosomatida</taxon>
        <taxon>Trypanosomatidae</taxon>
        <taxon>Leishmaniinae</taxon>
        <taxon>Leptomonas</taxon>
    </lineage>
</organism>
<keyword evidence="3" id="KW-1185">Reference proteome</keyword>
<comment type="caution">
    <text evidence="2">The sequence shown here is derived from an EMBL/GenBank/DDBJ whole genome shotgun (WGS) entry which is preliminary data.</text>
</comment>
<gene>
    <name evidence="2" type="ORF">ABL78_1983</name>
</gene>
<sequence length="229" mass="24900">MDKAKTLEVLRGMKFMQRKEEAKRRATFEVAQREALERHLHNDDSGSTAALSRKHSGPARATVLYDDAFPSSFYALSRRAFTDTLGGPSSIETAEDGKERLEGVGCSSDSPMASLPAAAAAEESDNGSAMGSDEESIGDLWGNEEGGEDNREDTEDDPTAAPGSKKQRRKPASQQGTHKASRGGRSDGRFTVQTAVRAPKLPRRLEEAVAEEERQRKRRRADDGDGTGF</sequence>
<feature type="compositionally biased region" description="Basic and acidic residues" evidence="1">
    <location>
        <begin position="203"/>
        <end position="223"/>
    </location>
</feature>
<protein>
    <submittedName>
        <fullName evidence="2">Uncharacterized protein</fullName>
    </submittedName>
</protein>
<feature type="region of interest" description="Disordered" evidence="1">
    <location>
        <begin position="37"/>
        <end position="57"/>
    </location>
</feature>
<feature type="region of interest" description="Disordered" evidence="1">
    <location>
        <begin position="83"/>
        <end position="229"/>
    </location>
</feature>
<dbReference type="VEuPathDB" id="TriTrypDB:Lsey_0036_0320"/>
<dbReference type="EMBL" id="LJSK01000036">
    <property type="protein sequence ID" value="KPI88938.1"/>
    <property type="molecule type" value="Genomic_DNA"/>
</dbReference>
<feature type="compositionally biased region" description="Low complexity" evidence="1">
    <location>
        <begin position="107"/>
        <end position="129"/>
    </location>
</feature>
<feature type="compositionally biased region" description="Acidic residues" evidence="1">
    <location>
        <begin position="145"/>
        <end position="158"/>
    </location>
</feature>
<name>A0A0N1HZZ3_LEPSE</name>
<proteinExistence type="predicted"/>